<dbReference type="HOGENOM" id="CLU_3425426_0_0_1"/>
<evidence type="ECO:0000313" key="2">
    <source>
        <dbReference type="Proteomes" id="UP000004994"/>
    </source>
</evidence>
<protein>
    <submittedName>
        <fullName evidence="1">Uncharacterized protein</fullName>
    </submittedName>
</protein>
<keyword evidence="2" id="KW-1185">Reference proteome</keyword>
<dbReference type="AlphaFoldDB" id="K4CJP4"/>
<dbReference type="EnsemblPlants" id="Solyc08g023240.1.1">
    <property type="protein sequence ID" value="Solyc08g023240.1.1"/>
    <property type="gene ID" value="Solyc08g023240.1"/>
</dbReference>
<sequence>MSKNHFVVVYLSVIILDNSVIF</sequence>
<organism evidence="1">
    <name type="scientific">Solanum lycopersicum</name>
    <name type="common">Tomato</name>
    <name type="synonym">Lycopersicon esculentum</name>
    <dbReference type="NCBI Taxonomy" id="4081"/>
    <lineage>
        <taxon>Eukaryota</taxon>
        <taxon>Viridiplantae</taxon>
        <taxon>Streptophyta</taxon>
        <taxon>Embryophyta</taxon>
        <taxon>Tracheophyta</taxon>
        <taxon>Spermatophyta</taxon>
        <taxon>Magnoliopsida</taxon>
        <taxon>eudicotyledons</taxon>
        <taxon>Gunneridae</taxon>
        <taxon>Pentapetalae</taxon>
        <taxon>asterids</taxon>
        <taxon>lamiids</taxon>
        <taxon>Solanales</taxon>
        <taxon>Solanaceae</taxon>
        <taxon>Solanoideae</taxon>
        <taxon>Solaneae</taxon>
        <taxon>Solanum</taxon>
        <taxon>Solanum subgen. Lycopersicon</taxon>
    </lineage>
</organism>
<evidence type="ECO:0000313" key="1">
    <source>
        <dbReference type="EnsemblPlants" id="Solyc08g023240.1.1"/>
    </source>
</evidence>
<dbReference type="PaxDb" id="4081-Solyc08g023240.1.1"/>
<accession>K4CJP4</accession>
<name>K4CJP4_SOLLC</name>
<dbReference type="Proteomes" id="UP000004994">
    <property type="component" value="Chromosome 8"/>
</dbReference>
<proteinExistence type="predicted"/>
<dbReference type="InParanoid" id="K4CJP4"/>
<reference evidence="1" key="1">
    <citation type="journal article" date="2012" name="Nature">
        <title>The tomato genome sequence provides insights into fleshy fruit evolution.</title>
        <authorList>
            <consortium name="Tomato Genome Consortium"/>
        </authorList>
    </citation>
    <scope>NUCLEOTIDE SEQUENCE [LARGE SCALE GENOMIC DNA]</scope>
    <source>
        <strain evidence="1">cv. Heinz 1706</strain>
    </source>
</reference>
<dbReference type="Gramene" id="Solyc08g023240.1.1">
    <property type="protein sequence ID" value="Solyc08g023240.1.1"/>
    <property type="gene ID" value="Solyc08g023240.1"/>
</dbReference>
<reference evidence="1" key="2">
    <citation type="submission" date="2015-06" db="UniProtKB">
        <authorList>
            <consortium name="EnsemblPlants"/>
        </authorList>
    </citation>
    <scope>IDENTIFICATION</scope>
    <source>
        <strain evidence="1">cv. Heinz 1706</strain>
    </source>
</reference>